<evidence type="ECO:0000313" key="2">
    <source>
        <dbReference type="Proteomes" id="UP000275267"/>
    </source>
</evidence>
<gene>
    <name evidence="1" type="ORF">C2845_PM08G19580</name>
</gene>
<sequence>MQGPARPGQAAPDTGQSRFPPHLIRLLRRMRSACRSPRVLPIRCLLSSTTSSLAPGRRCAHSLARRRTCARAMGRPLISLFLNLCRGSREIRRLDYDLRVGTRRSGPPHGGTGALRVTAIIAGSCNILAICDDSRLHPLPNSPSCLFIASLCSDLVGCVSLPCAALHVGWTCEAISA</sequence>
<dbReference type="EMBL" id="PQIB02000010">
    <property type="protein sequence ID" value="RLM92556.1"/>
    <property type="molecule type" value="Genomic_DNA"/>
</dbReference>
<dbReference type="AlphaFoldDB" id="A0A3L6R0M2"/>
<protein>
    <submittedName>
        <fullName evidence="1">Uncharacterized protein</fullName>
    </submittedName>
</protein>
<keyword evidence="2" id="KW-1185">Reference proteome</keyword>
<evidence type="ECO:0000313" key="1">
    <source>
        <dbReference type="EMBL" id="RLM92556.1"/>
    </source>
</evidence>
<comment type="caution">
    <text evidence="1">The sequence shown here is derived from an EMBL/GenBank/DDBJ whole genome shotgun (WGS) entry which is preliminary data.</text>
</comment>
<name>A0A3L6R0M2_PANMI</name>
<organism evidence="1 2">
    <name type="scientific">Panicum miliaceum</name>
    <name type="common">Proso millet</name>
    <name type="synonym">Broomcorn millet</name>
    <dbReference type="NCBI Taxonomy" id="4540"/>
    <lineage>
        <taxon>Eukaryota</taxon>
        <taxon>Viridiplantae</taxon>
        <taxon>Streptophyta</taxon>
        <taxon>Embryophyta</taxon>
        <taxon>Tracheophyta</taxon>
        <taxon>Spermatophyta</taxon>
        <taxon>Magnoliopsida</taxon>
        <taxon>Liliopsida</taxon>
        <taxon>Poales</taxon>
        <taxon>Poaceae</taxon>
        <taxon>PACMAD clade</taxon>
        <taxon>Panicoideae</taxon>
        <taxon>Panicodae</taxon>
        <taxon>Paniceae</taxon>
        <taxon>Panicinae</taxon>
        <taxon>Panicum</taxon>
        <taxon>Panicum sect. Panicum</taxon>
    </lineage>
</organism>
<dbReference type="Proteomes" id="UP000275267">
    <property type="component" value="Unassembled WGS sequence"/>
</dbReference>
<accession>A0A3L6R0M2</accession>
<proteinExistence type="predicted"/>
<reference evidence="2" key="1">
    <citation type="journal article" date="2019" name="Nat. Commun.">
        <title>The genome of broomcorn millet.</title>
        <authorList>
            <person name="Zou C."/>
            <person name="Miki D."/>
            <person name="Li D."/>
            <person name="Tang Q."/>
            <person name="Xiao L."/>
            <person name="Rajput S."/>
            <person name="Deng P."/>
            <person name="Jia W."/>
            <person name="Huang R."/>
            <person name="Zhang M."/>
            <person name="Sun Y."/>
            <person name="Hu J."/>
            <person name="Fu X."/>
            <person name="Schnable P.S."/>
            <person name="Li F."/>
            <person name="Zhang H."/>
            <person name="Feng B."/>
            <person name="Zhu X."/>
            <person name="Liu R."/>
            <person name="Schnable J.C."/>
            <person name="Zhu J.-K."/>
            <person name="Zhang H."/>
        </authorList>
    </citation>
    <scope>NUCLEOTIDE SEQUENCE [LARGE SCALE GENOMIC DNA]</scope>
</reference>